<protein>
    <recommendedName>
        <fullName evidence="4">Autophagy-related protein 2</fullName>
    </recommendedName>
</protein>
<dbReference type="GO" id="GO:0061723">
    <property type="term" value="P:glycophagy"/>
    <property type="evidence" value="ECO:0007669"/>
    <property type="project" value="TreeGrafter"/>
</dbReference>
<keyword evidence="6" id="KW-0256">Endoplasmic reticulum</keyword>
<dbReference type="GO" id="GO:0006869">
    <property type="term" value="P:lipid transport"/>
    <property type="evidence" value="ECO:0007669"/>
    <property type="project" value="UniProtKB-KW"/>
</dbReference>
<keyword evidence="9" id="KW-0472">Membrane</keyword>
<evidence type="ECO:0000256" key="11">
    <source>
        <dbReference type="ARBA" id="ARBA00024615"/>
    </source>
</evidence>
<comment type="catalytic activity">
    <reaction evidence="10">
        <text>a 1,2-diacyl-sn-glycero-3-phospho-L-serine(in) = a 1,2-diacyl-sn-glycero-3-phospho-L-serine(out)</text>
        <dbReference type="Rhea" id="RHEA:38663"/>
        <dbReference type="ChEBI" id="CHEBI:57262"/>
    </reaction>
</comment>
<keyword evidence="7" id="KW-0072">Autophagy</keyword>
<feature type="region of interest" description="Disordered" evidence="12">
    <location>
        <begin position="1"/>
        <end position="22"/>
    </location>
</feature>
<evidence type="ECO:0000313" key="14">
    <source>
        <dbReference type="Proteomes" id="UP000265515"/>
    </source>
</evidence>
<dbReference type="Proteomes" id="UP000265515">
    <property type="component" value="Unassembled WGS sequence"/>
</dbReference>
<evidence type="ECO:0000256" key="12">
    <source>
        <dbReference type="SAM" id="MobiDB-lite"/>
    </source>
</evidence>
<evidence type="ECO:0000256" key="3">
    <source>
        <dbReference type="ARBA" id="ARBA00009714"/>
    </source>
</evidence>
<comment type="similarity">
    <text evidence="3">Belongs to the ATG2 family.</text>
</comment>
<dbReference type="GO" id="GO:0000045">
    <property type="term" value="P:autophagosome assembly"/>
    <property type="evidence" value="ECO:0007669"/>
    <property type="project" value="TreeGrafter"/>
</dbReference>
<dbReference type="GO" id="GO:0032266">
    <property type="term" value="F:phosphatidylinositol-3-phosphate binding"/>
    <property type="evidence" value="ECO:0007669"/>
    <property type="project" value="TreeGrafter"/>
</dbReference>
<dbReference type="GO" id="GO:0061908">
    <property type="term" value="C:phagophore"/>
    <property type="evidence" value="ECO:0007669"/>
    <property type="project" value="TreeGrafter"/>
</dbReference>
<dbReference type="GO" id="GO:0061709">
    <property type="term" value="P:reticulophagy"/>
    <property type="evidence" value="ECO:0007669"/>
    <property type="project" value="TreeGrafter"/>
</dbReference>
<evidence type="ECO:0000256" key="2">
    <source>
        <dbReference type="ARBA" id="ARBA00004623"/>
    </source>
</evidence>
<dbReference type="AlphaFoldDB" id="A0A388LNU4"/>
<dbReference type="Pfam" id="PF13329">
    <property type="entry name" value="ATG2_CAD"/>
    <property type="match status" value="1"/>
</dbReference>
<accession>A0A388LNU4</accession>
<keyword evidence="5" id="KW-0813">Transport</keyword>
<evidence type="ECO:0000256" key="6">
    <source>
        <dbReference type="ARBA" id="ARBA00022824"/>
    </source>
</evidence>
<evidence type="ECO:0000256" key="4">
    <source>
        <dbReference type="ARBA" id="ARBA00018070"/>
    </source>
</evidence>
<evidence type="ECO:0000256" key="9">
    <source>
        <dbReference type="ARBA" id="ARBA00023136"/>
    </source>
</evidence>
<dbReference type="STRING" id="69332.A0A388LNU4"/>
<dbReference type="GO" id="GO:0034727">
    <property type="term" value="P:piecemeal microautophagy of the nucleus"/>
    <property type="evidence" value="ECO:0007669"/>
    <property type="project" value="TreeGrafter"/>
</dbReference>
<name>A0A388LNU4_CHABU</name>
<gene>
    <name evidence="13" type="ORF">CBR_g37896</name>
</gene>
<dbReference type="Gramene" id="GBG84020">
    <property type="protein sequence ID" value="GBG84020"/>
    <property type="gene ID" value="CBR_g37896"/>
</dbReference>
<dbReference type="PANTHER" id="PTHR13190">
    <property type="entry name" value="AUTOPHAGY-RELATED 2, ISOFORM A"/>
    <property type="match status" value="1"/>
</dbReference>
<dbReference type="GO" id="GO:0005789">
    <property type="term" value="C:endoplasmic reticulum membrane"/>
    <property type="evidence" value="ECO:0007669"/>
    <property type="project" value="UniProtKB-SubCell"/>
</dbReference>
<dbReference type="GO" id="GO:0000422">
    <property type="term" value="P:autophagy of mitochondrion"/>
    <property type="evidence" value="ECO:0007669"/>
    <property type="project" value="TreeGrafter"/>
</dbReference>
<dbReference type="EMBL" id="BFEA01000461">
    <property type="protein sequence ID" value="GBG84020.1"/>
    <property type="molecule type" value="Genomic_DNA"/>
</dbReference>
<keyword evidence="8" id="KW-0445">Lipid transport</keyword>
<dbReference type="GO" id="GO:0043495">
    <property type="term" value="F:protein-membrane adaptor activity"/>
    <property type="evidence" value="ECO:0007669"/>
    <property type="project" value="TreeGrafter"/>
</dbReference>
<comment type="catalytic activity">
    <reaction evidence="11">
        <text>a 1,2-diacyl-sn-glycero-3-phosphoethanolamine(in) = a 1,2-diacyl-sn-glycero-3-phosphoethanolamine(out)</text>
        <dbReference type="Rhea" id="RHEA:38895"/>
        <dbReference type="ChEBI" id="CHEBI:64612"/>
    </reaction>
</comment>
<evidence type="ECO:0000256" key="7">
    <source>
        <dbReference type="ARBA" id="ARBA00023006"/>
    </source>
</evidence>
<comment type="caution">
    <text evidence="13">The sequence shown here is derived from an EMBL/GenBank/DDBJ whole genome shotgun (WGS) entry which is preliminary data.</text>
</comment>
<evidence type="ECO:0000256" key="10">
    <source>
        <dbReference type="ARBA" id="ARBA00024479"/>
    </source>
</evidence>
<reference evidence="13 14" key="1">
    <citation type="journal article" date="2018" name="Cell">
        <title>The Chara Genome: Secondary Complexity and Implications for Plant Terrestrialization.</title>
        <authorList>
            <person name="Nishiyama T."/>
            <person name="Sakayama H."/>
            <person name="Vries J.D."/>
            <person name="Buschmann H."/>
            <person name="Saint-Marcoux D."/>
            <person name="Ullrich K.K."/>
            <person name="Haas F.B."/>
            <person name="Vanderstraeten L."/>
            <person name="Becker D."/>
            <person name="Lang D."/>
            <person name="Vosolsobe S."/>
            <person name="Rombauts S."/>
            <person name="Wilhelmsson P.K.I."/>
            <person name="Janitza P."/>
            <person name="Kern R."/>
            <person name="Heyl A."/>
            <person name="Rumpler F."/>
            <person name="Villalobos L.I.A.C."/>
            <person name="Clay J.M."/>
            <person name="Skokan R."/>
            <person name="Toyoda A."/>
            <person name="Suzuki Y."/>
            <person name="Kagoshima H."/>
            <person name="Schijlen E."/>
            <person name="Tajeshwar N."/>
            <person name="Catarino B."/>
            <person name="Hetherington A.J."/>
            <person name="Saltykova A."/>
            <person name="Bonnot C."/>
            <person name="Breuninger H."/>
            <person name="Symeonidi A."/>
            <person name="Radhakrishnan G.V."/>
            <person name="Van Nieuwerburgh F."/>
            <person name="Deforce D."/>
            <person name="Chang C."/>
            <person name="Karol K.G."/>
            <person name="Hedrich R."/>
            <person name="Ulvskov P."/>
            <person name="Glockner G."/>
            <person name="Delwiche C.F."/>
            <person name="Petrasek J."/>
            <person name="Van de Peer Y."/>
            <person name="Friml J."/>
            <person name="Beilby M."/>
            <person name="Dolan L."/>
            <person name="Kohara Y."/>
            <person name="Sugano S."/>
            <person name="Fujiyama A."/>
            <person name="Delaux P.-M."/>
            <person name="Quint M."/>
            <person name="TheiBen G."/>
            <person name="Hagemann M."/>
            <person name="Harholt J."/>
            <person name="Dunand C."/>
            <person name="Zachgo S."/>
            <person name="Langdale J."/>
            <person name="Maumus F."/>
            <person name="Straeten D.V.D."/>
            <person name="Gould S.B."/>
            <person name="Rensing S.A."/>
        </authorList>
    </citation>
    <scope>NUCLEOTIDE SEQUENCE [LARGE SCALE GENOMIC DNA]</scope>
    <source>
        <strain evidence="13 14">S276</strain>
    </source>
</reference>
<keyword evidence="14" id="KW-1185">Reference proteome</keyword>
<evidence type="ECO:0000256" key="1">
    <source>
        <dbReference type="ARBA" id="ARBA00004406"/>
    </source>
</evidence>
<dbReference type="PANTHER" id="PTHR13190:SF1">
    <property type="entry name" value="AUTOPHAGY-RELATED 2, ISOFORM A"/>
    <property type="match status" value="1"/>
</dbReference>
<proteinExistence type="inferred from homology"/>
<evidence type="ECO:0000256" key="5">
    <source>
        <dbReference type="ARBA" id="ARBA00022448"/>
    </source>
</evidence>
<dbReference type="InterPro" id="IPR026849">
    <property type="entry name" value="ATG2"/>
</dbReference>
<evidence type="ECO:0000313" key="13">
    <source>
        <dbReference type="EMBL" id="GBG84020.1"/>
    </source>
</evidence>
<comment type="subcellular location">
    <subcellularLocation>
        <location evidence="1">Endoplasmic reticulum membrane</location>
        <topology evidence="1">Peripheral membrane protein</topology>
    </subcellularLocation>
    <subcellularLocation>
        <location evidence="2">Preautophagosomal structure membrane</location>
        <topology evidence="2">Peripheral membrane protein</topology>
    </subcellularLocation>
</comment>
<evidence type="ECO:0000256" key="8">
    <source>
        <dbReference type="ARBA" id="ARBA00023055"/>
    </source>
</evidence>
<dbReference type="OrthoDB" id="18982at2759"/>
<sequence>MAAAQTLWDPIPEEGPAGHQSLSPPAYLDTPDLCQPRRAGRVQCRSQLWPALRRSFQQHYSRNYEVYIAAALEDTSLQTGAGNPRCPSYQMVVDWVCDWVRTKTRDEVANAFQLCGLVHKADFKLEKLHPPLKALFNSVLDMNEWNALYREEFTDAPEPLNVELLQPPEYFIPYDPQEGEPCSLWQCLHRAIYGPHGAITCDEFRHVVIDEMKGMADLADITGVEYFSQLQSGGTADEDTVGYAVSQLTLALLPIRLHLDQRHIEFLIAFFSPPPPPPPPSVVDGYVGGSSRGGDADGGRWGGWSDGGGGWGIVEDFTKEVKIEEALLPFFQSCDIRQLTIRVDYLPRRIDLAALRNGNYVELLNLISWKGPCYCIVPILTDAPVGQLKKMGF</sequence>
<organism evidence="13 14">
    <name type="scientific">Chara braunii</name>
    <name type="common">Braun's stonewort</name>
    <dbReference type="NCBI Taxonomy" id="69332"/>
    <lineage>
        <taxon>Eukaryota</taxon>
        <taxon>Viridiplantae</taxon>
        <taxon>Streptophyta</taxon>
        <taxon>Charophyceae</taxon>
        <taxon>Charales</taxon>
        <taxon>Characeae</taxon>
        <taxon>Chara</taxon>
    </lineage>
</organism>
<dbReference type="GO" id="GO:0034045">
    <property type="term" value="C:phagophore assembly site membrane"/>
    <property type="evidence" value="ECO:0007669"/>
    <property type="project" value="UniProtKB-SubCell"/>
</dbReference>